<feature type="transmembrane region" description="Helical" evidence="6">
    <location>
        <begin position="333"/>
        <end position="356"/>
    </location>
</feature>
<dbReference type="GO" id="GO:0005886">
    <property type="term" value="C:plasma membrane"/>
    <property type="evidence" value="ECO:0007669"/>
    <property type="project" value="UniProtKB-SubCell"/>
</dbReference>
<evidence type="ECO:0000313" key="9">
    <source>
        <dbReference type="EMBL" id="RDC58312.1"/>
    </source>
</evidence>
<dbReference type="EMBL" id="QPKV01000002">
    <property type="protein sequence ID" value="RDC58312.1"/>
    <property type="molecule type" value="Genomic_DNA"/>
</dbReference>
<feature type="domain" description="ABC3 transporter permease C-terminal" evidence="7">
    <location>
        <begin position="288"/>
        <end position="391"/>
    </location>
</feature>
<reference evidence="9 10" key="1">
    <citation type="submission" date="2018-07" db="EMBL/GenBank/DDBJ databases">
        <title>Pedobacter sp. nov., isolated from soil.</title>
        <authorList>
            <person name="Zhou L.Y."/>
            <person name="Du Z.J."/>
        </authorList>
    </citation>
    <scope>NUCLEOTIDE SEQUENCE [LARGE SCALE GENOMIC DNA]</scope>
    <source>
        <strain evidence="9 10">JDX94</strain>
    </source>
</reference>
<keyword evidence="10" id="KW-1185">Reference proteome</keyword>
<keyword evidence="2" id="KW-1003">Cell membrane</keyword>
<protein>
    <submittedName>
        <fullName evidence="9">ABC transporter permease</fullName>
    </submittedName>
</protein>
<evidence type="ECO:0000259" key="8">
    <source>
        <dbReference type="Pfam" id="PF12704"/>
    </source>
</evidence>
<name>A0A369Q1C7_9SPHI</name>
<evidence type="ECO:0000256" key="4">
    <source>
        <dbReference type="ARBA" id="ARBA00022989"/>
    </source>
</evidence>
<evidence type="ECO:0000256" key="2">
    <source>
        <dbReference type="ARBA" id="ARBA00022475"/>
    </source>
</evidence>
<feature type="transmembrane region" description="Helical" evidence="6">
    <location>
        <begin position="722"/>
        <end position="745"/>
    </location>
</feature>
<feature type="transmembrane region" description="Helical" evidence="6">
    <location>
        <begin position="285"/>
        <end position="304"/>
    </location>
</feature>
<feature type="transmembrane region" description="Helical" evidence="6">
    <location>
        <begin position="757"/>
        <end position="776"/>
    </location>
</feature>
<dbReference type="PANTHER" id="PTHR30572">
    <property type="entry name" value="MEMBRANE COMPONENT OF TRANSPORTER-RELATED"/>
    <property type="match status" value="1"/>
</dbReference>
<evidence type="ECO:0000313" key="10">
    <source>
        <dbReference type="Proteomes" id="UP000253961"/>
    </source>
</evidence>
<comment type="subcellular location">
    <subcellularLocation>
        <location evidence="1">Cell membrane</location>
        <topology evidence="1">Multi-pass membrane protein</topology>
    </subcellularLocation>
</comment>
<sequence>MFRLNLKIALRNLWKNKGFTLINIGGLAIGLACCLMLMLYVNYEWSYDKQYKNLDHIYFAKLNIKFNGNIASTGALPNKLAAAALEEIPGIKNAARIAHGNGNRLFSRDQNKFKLKAEYVDPSFIKILSYNFLMGNANTALNDPNSIIITSSTAKKLFGDADPIGQSVKWDNLKDLKVSAVIEDMPKNQSMQFEVLHPWAFFDQINPNDKNNGWGGITCSTLFELRDNASLESINGLLKNFIVNKEPELKSYLYEPFLFPLKKIHLYNQFENGKVVGGKIDEVKLFAFLAICVLFIACINYMNLSTARSEKRAREVGVRKALGSARSSLMGQFMLESVLLSFLAMMIAFALLELSLPYFNNLLAINIQINYASVSFWSVLIGVALITGLLAGSYPAFYLSSFIPVKVLKGFKGNTRTLSFRRVLVVLQFTLSICMIISAIVIYNQIQFLKNKPLGFEQNNMAQLDLEGELRNPSKLELFKTQLKNSGAITSATEFAQQFTNGGSITGDISWPGKAADDNSIISYRSTGFDFANTIGAKIVAGRDFSPKFTADTSTSVMLNETAVKHMNLKNPVGTIITWGDNLPLKVVGVIKDYFNEDIGKKVEPTIYYYNVKKSNVLLMRLNANQSLSTSVENIKNISQQLNPAYPAQITFVNDGMEEKLQSERLLSVLSNLFGGFAIFISCLGLLGLALYMAEQRSKEISIRKVLGANLRDILVLLNKDFIRLVIISNIIAIPVAYILVTKWLEKYDYKITISPWPFLLALLASIIIAILTVSLQTFKVAKANAIDALKYE</sequence>
<keyword evidence="3 6" id="KW-0812">Transmembrane</keyword>
<dbReference type="Pfam" id="PF02687">
    <property type="entry name" value="FtsX"/>
    <property type="match status" value="2"/>
</dbReference>
<feature type="transmembrane region" description="Helical" evidence="6">
    <location>
        <begin position="673"/>
        <end position="694"/>
    </location>
</feature>
<comment type="caution">
    <text evidence="9">The sequence shown here is derived from an EMBL/GenBank/DDBJ whole genome shotgun (WGS) entry which is preliminary data.</text>
</comment>
<feature type="domain" description="MacB-like periplasmic core" evidence="8">
    <location>
        <begin position="20"/>
        <end position="237"/>
    </location>
</feature>
<dbReference type="RefSeq" id="WP_115401721.1">
    <property type="nucleotide sequence ID" value="NZ_QPKV01000002.1"/>
</dbReference>
<dbReference type="Pfam" id="PF12704">
    <property type="entry name" value="MacB_PCD"/>
    <property type="match status" value="1"/>
</dbReference>
<dbReference type="InterPro" id="IPR025857">
    <property type="entry name" value="MacB_PCD"/>
</dbReference>
<dbReference type="InterPro" id="IPR050250">
    <property type="entry name" value="Macrolide_Exporter_MacB"/>
</dbReference>
<feature type="transmembrane region" description="Helical" evidence="6">
    <location>
        <begin position="376"/>
        <end position="399"/>
    </location>
</feature>
<evidence type="ECO:0000256" key="1">
    <source>
        <dbReference type="ARBA" id="ARBA00004651"/>
    </source>
</evidence>
<keyword evidence="5 6" id="KW-0472">Membrane</keyword>
<proteinExistence type="predicted"/>
<feature type="transmembrane region" description="Helical" evidence="6">
    <location>
        <begin position="420"/>
        <end position="443"/>
    </location>
</feature>
<feature type="transmembrane region" description="Helical" evidence="6">
    <location>
        <begin position="21"/>
        <end position="43"/>
    </location>
</feature>
<dbReference type="OrthoDB" id="1451596at2"/>
<evidence type="ECO:0000259" key="7">
    <source>
        <dbReference type="Pfam" id="PF02687"/>
    </source>
</evidence>
<dbReference type="GO" id="GO:0022857">
    <property type="term" value="F:transmembrane transporter activity"/>
    <property type="evidence" value="ECO:0007669"/>
    <property type="project" value="TreeGrafter"/>
</dbReference>
<feature type="domain" description="ABC3 transporter permease C-terminal" evidence="7">
    <location>
        <begin position="673"/>
        <end position="785"/>
    </location>
</feature>
<dbReference type="PANTHER" id="PTHR30572:SF18">
    <property type="entry name" value="ABC-TYPE MACROLIDE FAMILY EXPORT SYSTEM PERMEASE COMPONENT 2"/>
    <property type="match status" value="1"/>
</dbReference>
<keyword evidence="4 6" id="KW-1133">Transmembrane helix</keyword>
<organism evidence="9 10">
    <name type="scientific">Pedobacter chinensis</name>
    <dbReference type="NCBI Taxonomy" id="2282421"/>
    <lineage>
        <taxon>Bacteria</taxon>
        <taxon>Pseudomonadati</taxon>
        <taxon>Bacteroidota</taxon>
        <taxon>Sphingobacteriia</taxon>
        <taxon>Sphingobacteriales</taxon>
        <taxon>Sphingobacteriaceae</taxon>
        <taxon>Pedobacter</taxon>
    </lineage>
</organism>
<evidence type="ECO:0000256" key="5">
    <source>
        <dbReference type="ARBA" id="ARBA00023136"/>
    </source>
</evidence>
<gene>
    <name evidence="9" type="ORF">DU508_05105</name>
</gene>
<dbReference type="PROSITE" id="PS51257">
    <property type="entry name" value="PROKAR_LIPOPROTEIN"/>
    <property type="match status" value="1"/>
</dbReference>
<evidence type="ECO:0000256" key="3">
    <source>
        <dbReference type="ARBA" id="ARBA00022692"/>
    </source>
</evidence>
<dbReference type="Proteomes" id="UP000253961">
    <property type="component" value="Unassembled WGS sequence"/>
</dbReference>
<dbReference type="InterPro" id="IPR003838">
    <property type="entry name" value="ABC3_permease_C"/>
</dbReference>
<dbReference type="AlphaFoldDB" id="A0A369Q1C7"/>
<accession>A0A369Q1C7</accession>
<evidence type="ECO:0000256" key="6">
    <source>
        <dbReference type="SAM" id="Phobius"/>
    </source>
</evidence>